<dbReference type="EMBL" id="FXAY01000002">
    <property type="protein sequence ID" value="SMG32568.1"/>
    <property type="molecule type" value="Genomic_DNA"/>
</dbReference>
<sequence length="169" mass="18515">MATSLFSTSDDFFTHVIAPRPLTLAARDAVLDDFSHRGYIARQEPTGISVISKFMIGNIYTALSEGAADAPGHVQVVMIAHPTQTDDEFDSWVDVVQSWSAALPARTQVAISRKIRQLKHVERGVPLSILHDGLPDQILLSYRRPSEFVAVIEGDSTSHRSIYATKGIG</sequence>
<evidence type="ECO:0000313" key="2">
    <source>
        <dbReference type="Proteomes" id="UP000193244"/>
    </source>
</evidence>
<accession>A0A1X7JXI0</accession>
<dbReference type="AlphaFoldDB" id="A0A1X7JXI0"/>
<dbReference type="STRING" id="150121.SAMN06296010_1921"/>
<proteinExistence type="predicted"/>
<dbReference type="RefSeq" id="WP_085485201.1">
    <property type="nucleotide sequence ID" value="NZ_FXAY01000002.1"/>
</dbReference>
<organism evidence="1 2">
    <name type="scientific">Agreia pratensis</name>
    <dbReference type="NCBI Taxonomy" id="150121"/>
    <lineage>
        <taxon>Bacteria</taxon>
        <taxon>Bacillati</taxon>
        <taxon>Actinomycetota</taxon>
        <taxon>Actinomycetes</taxon>
        <taxon>Micrococcales</taxon>
        <taxon>Microbacteriaceae</taxon>
        <taxon>Agreia</taxon>
    </lineage>
</organism>
<reference evidence="2" key="1">
    <citation type="submission" date="2017-04" db="EMBL/GenBank/DDBJ databases">
        <authorList>
            <person name="Varghese N."/>
            <person name="Submissions S."/>
        </authorList>
    </citation>
    <scope>NUCLEOTIDE SEQUENCE [LARGE SCALE GENOMIC DNA]</scope>
    <source>
        <strain evidence="2">VKM Ac-2510</strain>
    </source>
</reference>
<keyword evidence="2" id="KW-1185">Reference proteome</keyword>
<gene>
    <name evidence="1" type="ORF">SAMN06296010_1921</name>
</gene>
<name>A0A1X7JXI0_9MICO</name>
<evidence type="ECO:0000313" key="1">
    <source>
        <dbReference type="EMBL" id="SMG32568.1"/>
    </source>
</evidence>
<dbReference type="Proteomes" id="UP000193244">
    <property type="component" value="Unassembled WGS sequence"/>
</dbReference>
<protein>
    <submittedName>
        <fullName evidence="1">Uncharacterized protein</fullName>
    </submittedName>
</protein>